<keyword evidence="3" id="KW-1185">Reference proteome</keyword>
<evidence type="ECO:0000313" key="2">
    <source>
        <dbReference type="EMBL" id="KAL1207944.1"/>
    </source>
</evidence>
<evidence type="ECO:0000256" key="1">
    <source>
        <dbReference type="SAM" id="SignalP"/>
    </source>
</evidence>
<proteinExistence type="predicted"/>
<organism evidence="2 3">
    <name type="scientific">Cardamine amara subsp. amara</name>
    <dbReference type="NCBI Taxonomy" id="228776"/>
    <lineage>
        <taxon>Eukaryota</taxon>
        <taxon>Viridiplantae</taxon>
        <taxon>Streptophyta</taxon>
        <taxon>Embryophyta</taxon>
        <taxon>Tracheophyta</taxon>
        <taxon>Spermatophyta</taxon>
        <taxon>Magnoliopsida</taxon>
        <taxon>eudicotyledons</taxon>
        <taxon>Gunneridae</taxon>
        <taxon>Pentapetalae</taxon>
        <taxon>rosids</taxon>
        <taxon>malvids</taxon>
        <taxon>Brassicales</taxon>
        <taxon>Brassicaceae</taxon>
        <taxon>Cardamineae</taxon>
        <taxon>Cardamine</taxon>
    </lineage>
</organism>
<sequence>MLSYLKTDVKSLLSCSVLLLLRRVLGSCSGLHLLFVADNLCVSDPFTKTSQFLDHHGSKFLPRIDVSFRAQKNRIGLAVDQNDQRFKIVCIKEVKASNPEETMYQFEIGTEDSPWRLSETTITCRSSDLMPVNTPVYFDGYVHWLRNDGSILAFNPGTEQARLIPTKLPQKQSYYDVTKKRRRIVLC</sequence>
<name>A0ABD1AUJ4_CARAN</name>
<evidence type="ECO:0000313" key="3">
    <source>
        <dbReference type="Proteomes" id="UP001558713"/>
    </source>
</evidence>
<dbReference type="InterPro" id="IPR050796">
    <property type="entry name" value="SCF_F-box_component"/>
</dbReference>
<feature type="chain" id="PRO_5044810984" evidence="1">
    <location>
        <begin position="27"/>
        <end position="187"/>
    </location>
</feature>
<dbReference type="EMBL" id="JBANAX010000462">
    <property type="protein sequence ID" value="KAL1207944.1"/>
    <property type="molecule type" value="Genomic_DNA"/>
</dbReference>
<accession>A0ABD1AUJ4</accession>
<dbReference type="PANTHER" id="PTHR31672:SF13">
    <property type="entry name" value="F-BOX PROTEIN CPR30-LIKE"/>
    <property type="match status" value="1"/>
</dbReference>
<comment type="caution">
    <text evidence="2">The sequence shown here is derived from an EMBL/GenBank/DDBJ whole genome shotgun (WGS) entry which is preliminary data.</text>
</comment>
<protein>
    <submittedName>
        <fullName evidence="2">F-box protein</fullName>
    </submittedName>
</protein>
<dbReference type="AlphaFoldDB" id="A0ABD1AUJ4"/>
<dbReference type="Proteomes" id="UP001558713">
    <property type="component" value="Unassembled WGS sequence"/>
</dbReference>
<keyword evidence="1" id="KW-0732">Signal</keyword>
<feature type="signal peptide" evidence="1">
    <location>
        <begin position="1"/>
        <end position="26"/>
    </location>
</feature>
<gene>
    <name evidence="2" type="ORF">V5N11_034237</name>
</gene>
<reference evidence="2 3" key="1">
    <citation type="submission" date="2024-04" db="EMBL/GenBank/DDBJ databases">
        <title>Genome assembly C_amara_ONT_v2.</title>
        <authorList>
            <person name="Yant L."/>
            <person name="Moore C."/>
            <person name="Slenker M."/>
        </authorList>
    </citation>
    <scope>NUCLEOTIDE SEQUENCE [LARGE SCALE GENOMIC DNA]</scope>
    <source>
        <tissue evidence="2">Leaf</tissue>
    </source>
</reference>
<dbReference type="PANTHER" id="PTHR31672">
    <property type="entry name" value="BNACNNG10540D PROTEIN"/>
    <property type="match status" value="1"/>
</dbReference>